<dbReference type="EMBL" id="ALPT02000011">
    <property type="protein sequence ID" value="KGA98422.1"/>
    <property type="molecule type" value="Genomic_DNA"/>
</dbReference>
<feature type="transmembrane region" description="Helical" evidence="1">
    <location>
        <begin position="123"/>
        <end position="145"/>
    </location>
</feature>
<keyword evidence="1" id="KW-1133">Transmembrane helix</keyword>
<comment type="caution">
    <text evidence="2">The sequence shown here is derived from an EMBL/GenBank/DDBJ whole genome shotgun (WGS) entry which is preliminary data.</text>
</comment>
<dbReference type="Proteomes" id="UP000297014">
    <property type="component" value="Unassembled WGS sequence"/>
</dbReference>
<name>A0A094YY05_ALKAL</name>
<reference evidence="2 4" key="1">
    <citation type="journal article" date="2014" name="Genome Announc.">
        <title>Draft Genome Sequence of Bacillus alcalophilus AV1934, a Classic Alkaliphile Isolated from Human Feces in 1934.</title>
        <authorList>
            <person name="Attie O."/>
            <person name="Jayaprakash A."/>
            <person name="Shah H."/>
            <person name="Paulsen I.T."/>
            <person name="Morino M."/>
            <person name="Takahashi Y."/>
            <person name="Narumi I."/>
            <person name="Sachidanandam R."/>
            <person name="Satoh K."/>
            <person name="Ito M."/>
            <person name="Krulwich T.A."/>
        </authorList>
    </citation>
    <scope>NUCLEOTIDE SEQUENCE [LARGE SCALE GENOMIC DNA]</scope>
    <source>
        <strain evidence="2 4">AV1934</strain>
    </source>
</reference>
<dbReference type="RefSeq" id="WP_003322830.1">
    <property type="nucleotide sequence ID" value="NZ_ALPT02000011.1"/>
</dbReference>
<dbReference type="Proteomes" id="UP000002754">
    <property type="component" value="Unassembled WGS sequence"/>
</dbReference>
<proteinExistence type="predicted"/>
<evidence type="ECO:0000313" key="2">
    <source>
        <dbReference type="EMBL" id="KGA98422.1"/>
    </source>
</evidence>
<feature type="transmembrane region" description="Helical" evidence="1">
    <location>
        <begin position="83"/>
        <end position="116"/>
    </location>
</feature>
<dbReference type="AlphaFoldDB" id="A0A094YY05"/>
<gene>
    <name evidence="3" type="ORF">AJ85_10505</name>
    <name evidence="2" type="ORF">BALCAV_0204965</name>
</gene>
<dbReference type="EMBL" id="JALP01000145">
    <property type="protein sequence ID" value="THG90482.1"/>
    <property type="molecule type" value="Genomic_DNA"/>
</dbReference>
<dbReference type="eggNOG" id="ENOG5033YSV">
    <property type="taxonomic scope" value="Bacteria"/>
</dbReference>
<keyword evidence="1" id="KW-0472">Membrane</keyword>
<dbReference type="OrthoDB" id="2881369at2"/>
<feature type="transmembrane region" description="Helical" evidence="1">
    <location>
        <begin position="6"/>
        <end position="31"/>
    </location>
</feature>
<protein>
    <submittedName>
        <fullName evidence="2">Uncharacterized protein</fullName>
    </submittedName>
</protein>
<accession>A0A094YY05</accession>
<evidence type="ECO:0000313" key="5">
    <source>
        <dbReference type="Proteomes" id="UP000297014"/>
    </source>
</evidence>
<evidence type="ECO:0000256" key="1">
    <source>
        <dbReference type="SAM" id="Phobius"/>
    </source>
</evidence>
<organism evidence="2 4">
    <name type="scientific">Alkalihalobacillus alcalophilus ATCC 27647 = CGMCC 1.3604</name>
    <dbReference type="NCBI Taxonomy" id="1218173"/>
    <lineage>
        <taxon>Bacteria</taxon>
        <taxon>Bacillati</taxon>
        <taxon>Bacillota</taxon>
        <taxon>Bacilli</taxon>
        <taxon>Bacillales</taxon>
        <taxon>Bacillaceae</taxon>
        <taxon>Alkalihalobacillus</taxon>
    </lineage>
</organism>
<reference evidence="3 5" key="2">
    <citation type="submission" date="2014-01" db="EMBL/GenBank/DDBJ databases">
        <title>Draft genome sequencing of Bacillus alcalophilus CGMCC 1.3604.</title>
        <authorList>
            <person name="Yang J."/>
            <person name="Diao L."/>
            <person name="Yang S."/>
        </authorList>
    </citation>
    <scope>NUCLEOTIDE SEQUENCE [LARGE SCALE GENOMIC DNA]</scope>
    <source>
        <strain evidence="3 5">CGMCC 1.3604</strain>
    </source>
</reference>
<evidence type="ECO:0000313" key="4">
    <source>
        <dbReference type="Proteomes" id="UP000002754"/>
    </source>
</evidence>
<keyword evidence="1" id="KW-0812">Transmembrane</keyword>
<keyword evidence="4" id="KW-1185">Reference proteome</keyword>
<evidence type="ECO:0000313" key="3">
    <source>
        <dbReference type="EMBL" id="THG90482.1"/>
    </source>
</evidence>
<sequence>MLGEVAVMLAGAFLIFILLFIAIAVTLYLLLAFGLKRLSEREGLANSWMAFVPLLNLYLMGLIAERQSTQSWKQHIPLAYPGLVVGSIILDFIPVIGFLLSIASLVFGIYVMFLLYERYSSQAIPFTIFSVITLGILFPILIFILRNNEKLTDADIKKIDGPDPLNKY</sequence>
<feature type="transmembrane region" description="Helical" evidence="1">
    <location>
        <begin position="43"/>
        <end position="63"/>
    </location>
</feature>